<feature type="region of interest" description="Disordered" evidence="1">
    <location>
        <begin position="513"/>
        <end position="535"/>
    </location>
</feature>
<protein>
    <submittedName>
        <fullName evidence="2">Uncharacterized protein</fullName>
    </submittedName>
</protein>
<gene>
    <name evidence="2" type="ORF">LshimejAT787_0409770</name>
</gene>
<evidence type="ECO:0000313" key="3">
    <source>
        <dbReference type="Proteomes" id="UP001063166"/>
    </source>
</evidence>
<organism evidence="2 3">
    <name type="scientific">Lyophyllum shimeji</name>
    <name type="common">Hon-shimeji</name>
    <name type="synonym">Tricholoma shimeji</name>
    <dbReference type="NCBI Taxonomy" id="47721"/>
    <lineage>
        <taxon>Eukaryota</taxon>
        <taxon>Fungi</taxon>
        <taxon>Dikarya</taxon>
        <taxon>Basidiomycota</taxon>
        <taxon>Agaricomycotina</taxon>
        <taxon>Agaricomycetes</taxon>
        <taxon>Agaricomycetidae</taxon>
        <taxon>Agaricales</taxon>
        <taxon>Tricholomatineae</taxon>
        <taxon>Lyophyllaceae</taxon>
        <taxon>Lyophyllum</taxon>
    </lineage>
</organism>
<comment type="caution">
    <text evidence="2">The sequence shown here is derived from an EMBL/GenBank/DDBJ whole genome shotgun (WGS) entry which is preliminary data.</text>
</comment>
<proteinExistence type="predicted"/>
<dbReference type="EMBL" id="BRPK01000004">
    <property type="protein sequence ID" value="GLB37926.1"/>
    <property type="molecule type" value="Genomic_DNA"/>
</dbReference>
<name>A0A9P3PLK3_LYOSH</name>
<dbReference type="AlphaFoldDB" id="A0A9P3PLK3"/>
<dbReference type="OrthoDB" id="3065013at2759"/>
<accession>A0A9P3PLK3</accession>
<dbReference type="Proteomes" id="UP001063166">
    <property type="component" value="Unassembled WGS sequence"/>
</dbReference>
<reference evidence="2" key="1">
    <citation type="submission" date="2022-07" db="EMBL/GenBank/DDBJ databases">
        <title>The genome of Lyophyllum shimeji provides insight into the initial evolution of ectomycorrhizal fungal genome.</title>
        <authorList>
            <person name="Kobayashi Y."/>
            <person name="Shibata T."/>
            <person name="Hirakawa H."/>
            <person name="Shigenobu S."/>
            <person name="Nishiyama T."/>
            <person name="Yamada A."/>
            <person name="Hasebe M."/>
            <person name="Kawaguchi M."/>
        </authorList>
    </citation>
    <scope>NUCLEOTIDE SEQUENCE</scope>
    <source>
        <strain evidence="2">AT787</strain>
    </source>
</reference>
<sequence>MVFPSLPPPPPEKSLVLLHDPGLWPKIQVTPHSILCLAAHRGRQSVLKGSLPPERSSEMRPIETFLQPEEHIMAFHYLERPRLLLTVIRRLKNQRIETYLDVCSDSSAPTKFRVSIGSYAPTSTATVLATRTFVGVLFKANSANLRGIDTRSHGLSNPPVYDWRSDSSDFFLYNFQSRTFTASIHVPEMTMTSFSFLTADDPRIITTNPQAFALELWIVKSRNGLEKAGILELPTLSSEYACQHLHCAPLDTTERTSQPPQTAIVVDFRLSPRRTPHVGCISGQFIVSVAFLLSLPVWSVDLRMGPVIKRWSTWGAQAQLCEGTFNTNDSNPFSGHYFTTCSASRAAHPSFVSVYDLRRPSFGPYAEIQLQTDVDWGAEIVPHAFQYSTWARLIDEEDPAYQATLQSERLFYYEGLLFALRSEEEKVLITIVLDVATLYLTAEMVDCVPIDDSEAATNNENTTCMRGLSLPPTSDDVEHSHWLDSQGLENLELLASCCPSALESDDFLKPITSCSDTDHDPNTPEDPAADIATPVPLPYSVRSSSVLERMISGPKETLQHSMTLAEQLERSHGKAEDGIKVAQLDSVDSVTELAYPFAHRPVCSSASYAAHTTHTFRPIRPASPATLIALAEPCLMAWCVRAPPLPNVPVAAKAISHPRLPASPGAQCLPTIPVEVLSTPRQGVWGY</sequence>
<evidence type="ECO:0000256" key="1">
    <source>
        <dbReference type="SAM" id="MobiDB-lite"/>
    </source>
</evidence>
<evidence type="ECO:0000313" key="2">
    <source>
        <dbReference type="EMBL" id="GLB37926.1"/>
    </source>
</evidence>
<keyword evidence="3" id="KW-1185">Reference proteome</keyword>